<gene>
    <name evidence="2" type="ORF">J2S42_005763</name>
</gene>
<name>A0AAE4B021_9ACTN</name>
<organism evidence="2 3">
    <name type="scientific">Catenuloplanes indicus</name>
    <dbReference type="NCBI Taxonomy" id="137267"/>
    <lineage>
        <taxon>Bacteria</taxon>
        <taxon>Bacillati</taxon>
        <taxon>Actinomycetota</taxon>
        <taxon>Actinomycetes</taxon>
        <taxon>Micromonosporales</taxon>
        <taxon>Micromonosporaceae</taxon>
        <taxon>Catenuloplanes</taxon>
    </lineage>
</organism>
<dbReference type="SUPFAM" id="SSF56112">
    <property type="entry name" value="Protein kinase-like (PK-like)"/>
    <property type="match status" value="1"/>
</dbReference>
<dbReference type="Pfam" id="PF01636">
    <property type="entry name" value="APH"/>
    <property type="match status" value="1"/>
</dbReference>
<reference evidence="2 3" key="1">
    <citation type="submission" date="2023-07" db="EMBL/GenBank/DDBJ databases">
        <title>Sequencing the genomes of 1000 actinobacteria strains.</title>
        <authorList>
            <person name="Klenk H.-P."/>
        </authorList>
    </citation>
    <scope>NUCLEOTIDE SEQUENCE [LARGE SCALE GENOMIC DNA]</scope>
    <source>
        <strain evidence="2 3">DSM 44709</strain>
    </source>
</reference>
<evidence type="ECO:0000313" key="2">
    <source>
        <dbReference type="EMBL" id="MDQ0369094.1"/>
    </source>
</evidence>
<dbReference type="Gene3D" id="3.90.1200.10">
    <property type="match status" value="1"/>
</dbReference>
<dbReference type="EMBL" id="JAUSUZ010000001">
    <property type="protein sequence ID" value="MDQ0369094.1"/>
    <property type="molecule type" value="Genomic_DNA"/>
</dbReference>
<dbReference type="PANTHER" id="PTHR21310">
    <property type="entry name" value="AMINOGLYCOSIDE PHOSPHOTRANSFERASE-RELATED-RELATED"/>
    <property type="match status" value="1"/>
</dbReference>
<dbReference type="GO" id="GO:0016301">
    <property type="term" value="F:kinase activity"/>
    <property type="evidence" value="ECO:0007669"/>
    <property type="project" value="UniProtKB-KW"/>
</dbReference>
<protein>
    <submittedName>
        <fullName evidence="2">Aminoglycoside phosphotransferase (APT) family kinase protein</fullName>
    </submittedName>
</protein>
<dbReference type="InterPro" id="IPR002575">
    <property type="entry name" value="Aminoglycoside_PTrfase"/>
</dbReference>
<dbReference type="Gene3D" id="3.30.200.20">
    <property type="entry name" value="Phosphorylase Kinase, domain 1"/>
    <property type="match status" value="1"/>
</dbReference>
<sequence>MPRTEHAAKITTVALHEDEIPVDEPVIRSLLARDRPEWAGLPLRRAGAGTDNTMFRLGDELLVRAPRNAYNAGMLAKERTWLPRLAPLLPLAIPEPVHHGSPSDAYPLPWAVYRWIDGAEPGPDTVDDWAAFGRDLAGFVRTLHGLDISDATLTGYRGGLLRDAGAWVDRSFAACAGLIPGLGTLERMWRDALALPDPTGPRVPLHADLKPTNLLARDGALHAVIDFAGLIVGHPDAEHATTWDLPAEAREAYRAALDIDDETWQRARAWAIVVGVSGVAYYRNTFPEFVAECRARLAAVLAAS</sequence>
<proteinExistence type="predicted"/>
<keyword evidence="2" id="KW-0808">Transferase</keyword>
<evidence type="ECO:0000313" key="3">
    <source>
        <dbReference type="Proteomes" id="UP001240236"/>
    </source>
</evidence>
<dbReference type="PANTHER" id="PTHR21310:SF42">
    <property type="entry name" value="BIFUNCTIONAL AAC_APH"/>
    <property type="match status" value="1"/>
</dbReference>
<accession>A0AAE4B021</accession>
<evidence type="ECO:0000259" key="1">
    <source>
        <dbReference type="Pfam" id="PF01636"/>
    </source>
</evidence>
<dbReference type="InterPro" id="IPR011009">
    <property type="entry name" value="Kinase-like_dom_sf"/>
</dbReference>
<dbReference type="AlphaFoldDB" id="A0AAE4B021"/>
<feature type="domain" description="Aminoglycoside phosphotransferase" evidence="1">
    <location>
        <begin position="43"/>
        <end position="270"/>
    </location>
</feature>
<dbReference type="Proteomes" id="UP001240236">
    <property type="component" value="Unassembled WGS sequence"/>
</dbReference>
<dbReference type="InterPro" id="IPR051678">
    <property type="entry name" value="AGP_Transferase"/>
</dbReference>
<keyword evidence="2" id="KW-0418">Kinase</keyword>
<comment type="caution">
    <text evidence="2">The sequence shown here is derived from an EMBL/GenBank/DDBJ whole genome shotgun (WGS) entry which is preliminary data.</text>
</comment>
<keyword evidence="3" id="KW-1185">Reference proteome</keyword>